<dbReference type="CDD" id="cd12797">
    <property type="entry name" value="M23_peptidase"/>
    <property type="match status" value="1"/>
</dbReference>
<name>A0ABV7KMZ0_PLAOK</name>
<dbReference type="RefSeq" id="WP_165850191.1">
    <property type="nucleotide sequence ID" value="NZ_JBHRUJ010000011.1"/>
</dbReference>
<comment type="caution">
    <text evidence="3">The sequence shown here is derived from an EMBL/GenBank/DDBJ whole genome shotgun (WGS) entry which is preliminary data.</text>
</comment>
<protein>
    <submittedName>
        <fullName evidence="3">M23 family metallopeptidase</fullName>
        <ecNumber evidence="3">3.4.24.-</ecNumber>
    </submittedName>
</protein>
<dbReference type="Proteomes" id="UP001595625">
    <property type="component" value="Unassembled WGS sequence"/>
</dbReference>
<dbReference type="InterPro" id="IPR050570">
    <property type="entry name" value="Cell_wall_metabolism_enzyme"/>
</dbReference>
<evidence type="ECO:0000256" key="1">
    <source>
        <dbReference type="ARBA" id="ARBA00022729"/>
    </source>
</evidence>
<proteinExistence type="predicted"/>
<accession>A0ABV7KMZ0</accession>
<dbReference type="InterPro" id="IPR011098">
    <property type="entry name" value="G5_dom"/>
</dbReference>
<dbReference type="Pfam" id="PF01551">
    <property type="entry name" value="Peptidase_M23"/>
    <property type="match status" value="1"/>
</dbReference>
<keyword evidence="3" id="KW-0378">Hydrolase</keyword>
<dbReference type="EC" id="3.4.24.-" evidence="3"/>
<dbReference type="Gene3D" id="2.20.230.10">
    <property type="entry name" value="Resuscitation-promoting factor rpfb"/>
    <property type="match status" value="1"/>
</dbReference>
<dbReference type="PANTHER" id="PTHR21666:SF270">
    <property type="entry name" value="MUREIN HYDROLASE ACTIVATOR ENVC"/>
    <property type="match status" value="1"/>
</dbReference>
<evidence type="ECO:0000313" key="4">
    <source>
        <dbReference type="Proteomes" id="UP001595625"/>
    </source>
</evidence>
<keyword evidence="4" id="KW-1185">Reference proteome</keyword>
<reference evidence="4" key="1">
    <citation type="journal article" date="2019" name="Int. J. Syst. Evol. Microbiol.">
        <title>The Global Catalogue of Microorganisms (GCM) 10K type strain sequencing project: providing services to taxonomists for standard genome sequencing and annotation.</title>
        <authorList>
            <consortium name="The Broad Institute Genomics Platform"/>
            <consortium name="The Broad Institute Genome Sequencing Center for Infectious Disease"/>
            <person name="Wu L."/>
            <person name="Ma J."/>
        </authorList>
    </citation>
    <scope>NUCLEOTIDE SEQUENCE [LARGE SCALE GENOMIC DNA]</scope>
    <source>
        <strain evidence="4">CCM 320</strain>
    </source>
</reference>
<dbReference type="InterPro" id="IPR016047">
    <property type="entry name" value="M23ase_b-sheet_dom"/>
</dbReference>
<feature type="domain" description="G5" evidence="2">
    <location>
        <begin position="220"/>
        <end position="300"/>
    </location>
</feature>
<dbReference type="Gene3D" id="2.70.70.10">
    <property type="entry name" value="Glucose Permease (Domain IIA)"/>
    <property type="match status" value="1"/>
</dbReference>
<evidence type="ECO:0000259" key="2">
    <source>
        <dbReference type="PROSITE" id="PS51109"/>
    </source>
</evidence>
<dbReference type="EMBL" id="JBHRUJ010000011">
    <property type="protein sequence ID" value="MFC3210793.1"/>
    <property type="molecule type" value="Genomic_DNA"/>
</dbReference>
<dbReference type="PANTHER" id="PTHR21666">
    <property type="entry name" value="PEPTIDASE-RELATED"/>
    <property type="match status" value="1"/>
</dbReference>
<gene>
    <name evidence="3" type="ORF">ACFOEJ_06910</name>
</gene>
<dbReference type="SMART" id="SM01208">
    <property type="entry name" value="G5"/>
    <property type="match status" value="1"/>
</dbReference>
<organism evidence="3 4">
    <name type="scientific">Planomicrobium okeanokoites</name>
    <name type="common">Planococcus okeanokoites</name>
    <name type="synonym">Flavobacterium okeanokoites</name>
    <dbReference type="NCBI Taxonomy" id="244"/>
    <lineage>
        <taxon>Bacteria</taxon>
        <taxon>Bacillati</taxon>
        <taxon>Bacillota</taxon>
        <taxon>Bacilli</taxon>
        <taxon>Bacillales</taxon>
        <taxon>Caryophanaceae</taxon>
        <taxon>Planomicrobium</taxon>
    </lineage>
</organism>
<dbReference type="Pfam" id="PF07501">
    <property type="entry name" value="G5"/>
    <property type="match status" value="1"/>
</dbReference>
<dbReference type="PROSITE" id="PS51109">
    <property type="entry name" value="G5"/>
    <property type="match status" value="1"/>
</dbReference>
<dbReference type="InterPro" id="IPR011055">
    <property type="entry name" value="Dup_hybrid_motif"/>
</dbReference>
<evidence type="ECO:0000313" key="3">
    <source>
        <dbReference type="EMBL" id="MFC3210793.1"/>
    </source>
</evidence>
<sequence length="429" mass="46690">MRNLTDKSFSISGSNLIKIAASVFLVMGLNTNPAAAENIGHDGLKTIYHIYNDGKYIGAVNEDEKVEDLVEAKVAEAGQEFKELNLEPDESFNMIAEQVFEPAAKNEEEILAALDEELEVKASTFALAMDGKVIAQLKDRSAYDETLRQVLLAYASPEELDQWEASKRTPEALPELEAGETRVTLIDIEDNLSGMSDQAAPADISTPEEAATLLLEEKDITVTVEKEEKVKEGLKFETVEKEDEELFIGKSKVEQKGKDGEKQVVYTITETDGEQSGREAVEEEVTAEPVEKVVLNGVKELPSVGTGKFVWPAQGGYISSKKGPRWGREHKGIDIAQPDGFDILAADHGVVKAAGADGTFGNRVIIDHGNGYETIYAHLKTIDVKVGAKVPQGTKIGVMGTTGRSTGIHLHFEISKNGATQNPLDYVKQ</sequence>
<keyword evidence="1" id="KW-0732">Signal</keyword>
<dbReference type="GO" id="GO:0016787">
    <property type="term" value="F:hydrolase activity"/>
    <property type="evidence" value="ECO:0007669"/>
    <property type="project" value="UniProtKB-KW"/>
</dbReference>
<dbReference type="SUPFAM" id="SSF51261">
    <property type="entry name" value="Duplicated hybrid motif"/>
    <property type="match status" value="1"/>
</dbReference>